<evidence type="ECO:0000256" key="16">
    <source>
        <dbReference type="ARBA" id="ARBA00029489"/>
    </source>
</evidence>
<dbReference type="GO" id="GO:0016554">
    <property type="term" value="P:cytidine to uridine editing"/>
    <property type="evidence" value="ECO:0007669"/>
    <property type="project" value="TreeGrafter"/>
</dbReference>
<comment type="catalytic activity">
    <reaction evidence="18">
        <text>a 2'-deoxycytidine in single-stranded DNA + H2O + H(+) = a 2'-deoxyuridine in single-stranded DNA + NH4(+)</text>
        <dbReference type="Rhea" id="RHEA:50948"/>
        <dbReference type="Rhea" id="RHEA-COMP:12846"/>
        <dbReference type="Rhea" id="RHEA-COMP:12847"/>
        <dbReference type="ChEBI" id="CHEBI:15377"/>
        <dbReference type="ChEBI" id="CHEBI:15378"/>
        <dbReference type="ChEBI" id="CHEBI:28938"/>
        <dbReference type="ChEBI" id="CHEBI:85452"/>
        <dbReference type="ChEBI" id="CHEBI:133902"/>
        <dbReference type="EC" id="3.5.4.38"/>
    </reaction>
</comment>
<dbReference type="Pfam" id="PF18782">
    <property type="entry name" value="NAD2"/>
    <property type="match status" value="3"/>
</dbReference>
<gene>
    <name evidence="21" type="primary">LOC102826897</name>
</gene>
<dbReference type="InterPro" id="IPR050610">
    <property type="entry name" value="APOBEC_Cyt_Deaminase"/>
</dbReference>
<keyword evidence="12" id="KW-0862">Zinc</keyword>
<keyword evidence="8" id="KW-0399">Innate immunity</keyword>
<evidence type="ECO:0000256" key="12">
    <source>
        <dbReference type="ARBA" id="ARBA00022833"/>
    </source>
</evidence>
<dbReference type="Gene3D" id="3.40.140.10">
    <property type="entry name" value="Cytidine Deaminase, domain 2"/>
    <property type="match status" value="4"/>
</dbReference>
<evidence type="ECO:0000256" key="5">
    <source>
        <dbReference type="ARBA" id="ARBA00020239"/>
    </source>
</evidence>
<sequence>MVKTLNVTSQTITALSYHPDPQLRCHAELCFLDWISSWQLYPGQECRVTWFLSWSPCPNCAWHVATFLKSNRHVHLNIFAARIYDYQAGYEEGLCSLWDAGAHISIMTYEDFVYCWRTFVNSNLRRFIPWPNLKENSQIISERLEGILREGYHPDPQLRCHAELCFLDWISSWQLYPGQECRVTWFLSWSPCPNCAWHVATFLKSNRHVHLNIFAARIYDYQAGYEEGLCSLWDAGAHISVMTYEDFEYCWRAFVNNNLRHFSPWYKLEENRQIISERLQRILWDRGFPDTCHAELLCLRWWSSSQLPPKERYQVIWYLSRIPCFKCAVQVAMFLESHNEISLSIFAAYPYYFHCPEIHIGLHRLWRAKAQIKIMSQEDFENCWMSFVNHQGTSLQPWSHLVKNYEQWTTKLNDIHSNTMDLLTRDIFYTQFNNKNKIKQRHPPRDAYLCYQLNGPQCVKCCFRYKSGVLCYLSSPEYPPQSFPSLGLCRHCFPLNSALPGSLTVNSCFRFQLNHSLTESLKDFGDHLEPPTHNHGGKELCPLPRILTCPLRSPMGTIFRQPDGQVSRGEHQKVFGTVGTGSQGSELWGPPQKVYYAVTRFISEICSMKLEEDKNYNITCYLTWSPCLRGAKSLVEFMKHKPQLKLTIFTSRLYYFWERDYKKGLRLLQKSNIKVAAMTESGMAAC</sequence>
<dbReference type="PROSITE" id="PS51747">
    <property type="entry name" value="CYT_DCMP_DEAMINASES_2"/>
    <property type="match status" value="3"/>
</dbReference>
<organism evidence="20 21">
    <name type="scientific">Chrysochloris asiatica</name>
    <name type="common">Cape golden mole</name>
    <dbReference type="NCBI Taxonomy" id="185453"/>
    <lineage>
        <taxon>Eukaryota</taxon>
        <taxon>Metazoa</taxon>
        <taxon>Chordata</taxon>
        <taxon>Craniata</taxon>
        <taxon>Vertebrata</taxon>
        <taxon>Euteleostomi</taxon>
        <taxon>Mammalia</taxon>
        <taxon>Eutheria</taxon>
        <taxon>Afrotheria</taxon>
        <taxon>Chrysochloridae</taxon>
        <taxon>Chrysochlorinae</taxon>
        <taxon>Chrysochloris</taxon>
    </lineage>
</organism>
<evidence type="ECO:0000256" key="17">
    <source>
        <dbReference type="ARBA" id="ARBA00032972"/>
    </source>
</evidence>
<evidence type="ECO:0000256" key="1">
    <source>
        <dbReference type="ARBA" id="ARBA00001947"/>
    </source>
</evidence>
<keyword evidence="10" id="KW-0677">Repeat</keyword>
<dbReference type="GO" id="GO:0045869">
    <property type="term" value="P:negative regulation of single stranded viral RNA replication via double stranded DNA intermediate"/>
    <property type="evidence" value="ECO:0007669"/>
    <property type="project" value="TreeGrafter"/>
</dbReference>
<keyword evidence="15" id="KW-0539">Nucleus</keyword>
<dbReference type="GeneID" id="102826897"/>
<dbReference type="GO" id="GO:0051607">
    <property type="term" value="P:defense response to virus"/>
    <property type="evidence" value="ECO:0007669"/>
    <property type="project" value="TreeGrafter"/>
</dbReference>
<comment type="similarity">
    <text evidence="4">Belongs to the cytidine and deoxycytidylate deaminase family.</text>
</comment>
<evidence type="ECO:0000256" key="6">
    <source>
        <dbReference type="ARBA" id="ARBA00022490"/>
    </source>
</evidence>
<keyword evidence="7" id="KW-0597">Phosphoprotein</keyword>
<dbReference type="OrthoDB" id="9445293at2759"/>
<evidence type="ECO:0000256" key="9">
    <source>
        <dbReference type="ARBA" id="ARBA00022723"/>
    </source>
</evidence>
<evidence type="ECO:0000256" key="10">
    <source>
        <dbReference type="ARBA" id="ARBA00022737"/>
    </source>
</evidence>
<evidence type="ECO:0000256" key="15">
    <source>
        <dbReference type="ARBA" id="ARBA00023242"/>
    </source>
</evidence>
<evidence type="ECO:0000256" key="13">
    <source>
        <dbReference type="ARBA" id="ARBA00022859"/>
    </source>
</evidence>
<keyword evidence="13" id="KW-0391">Immunity</keyword>
<name>A0A9B0TH59_CHRAS</name>
<dbReference type="GO" id="GO:0008270">
    <property type="term" value="F:zinc ion binding"/>
    <property type="evidence" value="ECO:0007669"/>
    <property type="project" value="InterPro"/>
</dbReference>
<dbReference type="Proteomes" id="UP000504623">
    <property type="component" value="Unplaced"/>
</dbReference>
<evidence type="ECO:0000256" key="3">
    <source>
        <dbReference type="ARBA" id="ARBA00004201"/>
    </source>
</evidence>
<evidence type="ECO:0000256" key="4">
    <source>
        <dbReference type="ARBA" id="ARBA00006576"/>
    </source>
</evidence>
<dbReference type="Pfam" id="PF18772">
    <property type="entry name" value="APOBEC2"/>
    <property type="match status" value="1"/>
</dbReference>
<dbReference type="InterPro" id="IPR016192">
    <property type="entry name" value="APOBEC/CMP_deaminase_Zn-bd"/>
</dbReference>
<dbReference type="GO" id="GO:0005634">
    <property type="term" value="C:nucleus"/>
    <property type="evidence" value="ECO:0007669"/>
    <property type="project" value="TreeGrafter"/>
</dbReference>
<accession>A0A9B0TH59</accession>
<evidence type="ECO:0000256" key="11">
    <source>
        <dbReference type="ARBA" id="ARBA00022801"/>
    </source>
</evidence>
<keyword evidence="6" id="KW-0963">Cytoplasm</keyword>
<feature type="domain" description="CMP/dCMP-type deaminase" evidence="19">
    <location>
        <begin position="110"/>
        <end position="232"/>
    </location>
</feature>
<dbReference type="CDD" id="cd01283">
    <property type="entry name" value="cytidine_deaminase"/>
    <property type="match status" value="2"/>
</dbReference>
<proteinExistence type="inferred from homology"/>
<keyword evidence="20" id="KW-1185">Reference proteome</keyword>
<dbReference type="InterPro" id="IPR002125">
    <property type="entry name" value="CMP_dCMP_dom"/>
</dbReference>
<dbReference type="GO" id="GO:0070383">
    <property type="term" value="P:DNA cytosine deamination"/>
    <property type="evidence" value="ECO:0007669"/>
    <property type="project" value="TreeGrafter"/>
</dbReference>
<evidence type="ECO:0000313" key="21">
    <source>
        <dbReference type="RefSeq" id="XP_006865326.1"/>
    </source>
</evidence>
<dbReference type="RefSeq" id="XP_006865326.1">
    <property type="nucleotide sequence ID" value="XM_006865264.1"/>
</dbReference>
<keyword evidence="11" id="KW-0378">Hydrolase</keyword>
<feature type="domain" description="CMP/dCMP-type deaminase" evidence="19">
    <location>
        <begin position="1"/>
        <end position="97"/>
    </location>
</feature>
<evidence type="ECO:0000313" key="20">
    <source>
        <dbReference type="Proteomes" id="UP000504623"/>
    </source>
</evidence>
<evidence type="ECO:0000256" key="14">
    <source>
        <dbReference type="ARBA" id="ARBA00023118"/>
    </source>
</evidence>
<dbReference type="GO" id="GO:0003723">
    <property type="term" value="F:RNA binding"/>
    <property type="evidence" value="ECO:0007669"/>
    <property type="project" value="TreeGrafter"/>
</dbReference>
<keyword evidence="14" id="KW-0051">Antiviral defense</keyword>
<dbReference type="AlphaFoldDB" id="A0A9B0TH59"/>
<dbReference type="GO" id="GO:0000932">
    <property type="term" value="C:P-body"/>
    <property type="evidence" value="ECO:0007669"/>
    <property type="project" value="TreeGrafter"/>
</dbReference>
<dbReference type="PANTHER" id="PTHR13857:SF20">
    <property type="entry name" value="DNA DC-DU-EDITING ENZYME APOBEC-3G"/>
    <property type="match status" value="1"/>
</dbReference>
<comment type="subcellular location">
    <subcellularLocation>
        <location evidence="3">Cytoplasm</location>
        <location evidence="3">P-body</location>
    </subcellularLocation>
    <subcellularLocation>
        <location evidence="2">Nucleus</location>
    </subcellularLocation>
</comment>
<dbReference type="GO" id="GO:0004126">
    <property type="term" value="F:cytidine deaminase activity"/>
    <property type="evidence" value="ECO:0007669"/>
    <property type="project" value="TreeGrafter"/>
</dbReference>
<dbReference type="PROSITE" id="PS00903">
    <property type="entry name" value="CYT_DCMP_DEAMINASES_1"/>
    <property type="match status" value="2"/>
</dbReference>
<comment type="cofactor">
    <cofactor evidence="1">
        <name>Zn(2+)</name>
        <dbReference type="ChEBI" id="CHEBI:29105"/>
    </cofactor>
</comment>
<dbReference type="SUPFAM" id="SSF53927">
    <property type="entry name" value="Cytidine deaminase-like"/>
    <property type="match status" value="3"/>
</dbReference>
<dbReference type="EC" id="3.5.4.38" evidence="16"/>
<evidence type="ECO:0000259" key="19">
    <source>
        <dbReference type="PROSITE" id="PS51747"/>
    </source>
</evidence>
<evidence type="ECO:0000256" key="8">
    <source>
        <dbReference type="ARBA" id="ARBA00022588"/>
    </source>
</evidence>
<dbReference type="PANTHER" id="PTHR13857">
    <property type="entry name" value="MRNA EDITING ENZYME"/>
    <property type="match status" value="1"/>
</dbReference>
<evidence type="ECO:0000256" key="2">
    <source>
        <dbReference type="ARBA" id="ARBA00004123"/>
    </source>
</evidence>
<feature type="domain" description="CMP/dCMP-type deaminase" evidence="19">
    <location>
        <begin position="523"/>
        <end position="668"/>
    </location>
</feature>
<dbReference type="InterPro" id="IPR016193">
    <property type="entry name" value="Cytidine_deaminase-like"/>
</dbReference>
<evidence type="ECO:0000256" key="7">
    <source>
        <dbReference type="ARBA" id="ARBA00022553"/>
    </source>
</evidence>
<protein>
    <recommendedName>
        <fullName evidence="5">DNA dC-&gt;dU-editing enzyme APOBEC-3G</fullName>
        <ecNumber evidence="16">3.5.4.38</ecNumber>
    </recommendedName>
    <alternativeName>
        <fullName evidence="17">Deoxycytidine deaminase</fullName>
    </alternativeName>
</protein>
<reference evidence="21" key="1">
    <citation type="submission" date="2025-08" db="UniProtKB">
        <authorList>
            <consortium name="RefSeq"/>
        </authorList>
    </citation>
    <scope>IDENTIFICATION</scope>
    <source>
        <tissue evidence="21">Spleen</tissue>
    </source>
</reference>
<evidence type="ECO:0000256" key="18">
    <source>
        <dbReference type="ARBA" id="ARBA00049114"/>
    </source>
</evidence>
<keyword evidence="9" id="KW-0479">Metal-binding</keyword>